<name>A0A835L0U4_SPOEX</name>
<proteinExistence type="predicted"/>
<dbReference type="EMBL" id="JACKWZ010000437">
    <property type="protein sequence ID" value="KAF9407772.1"/>
    <property type="molecule type" value="Genomic_DNA"/>
</dbReference>
<organism evidence="1 2">
    <name type="scientific">Spodoptera exigua</name>
    <name type="common">Beet armyworm</name>
    <name type="synonym">Noctua fulgens</name>
    <dbReference type="NCBI Taxonomy" id="7107"/>
    <lineage>
        <taxon>Eukaryota</taxon>
        <taxon>Metazoa</taxon>
        <taxon>Ecdysozoa</taxon>
        <taxon>Arthropoda</taxon>
        <taxon>Hexapoda</taxon>
        <taxon>Insecta</taxon>
        <taxon>Pterygota</taxon>
        <taxon>Neoptera</taxon>
        <taxon>Endopterygota</taxon>
        <taxon>Lepidoptera</taxon>
        <taxon>Glossata</taxon>
        <taxon>Ditrysia</taxon>
        <taxon>Noctuoidea</taxon>
        <taxon>Noctuidae</taxon>
        <taxon>Amphipyrinae</taxon>
        <taxon>Spodoptera</taxon>
    </lineage>
</organism>
<feature type="non-terminal residue" evidence="1">
    <location>
        <position position="180"/>
    </location>
</feature>
<evidence type="ECO:0000313" key="1">
    <source>
        <dbReference type="EMBL" id="KAF9407772.1"/>
    </source>
</evidence>
<dbReference type="AlphaFoldDB" id="A0A835L0U4"/>
<accession>A0A835L0U4</accession>
<protein>
    <submittedName>
        <fullName evidence="1">Uncharacterized protein</fullName>
    </submittedName>
</protein>
<dbReference type="Proteomes" id="UP000648187">
    <property type="component" value="Unassembled WGS sequence"/>
</dbReference>
<evidence type="ECO:0000313" key="2">
    <source>
        <dbReference type="Proteomes" id="UP000648187"/>
    </source>
</evidence>
<keyword evidence="2" id="KW-1185">Reference proteome</keyword>
<comment type="caution">
    <text evidence="1">The sequence shown here is derived from an EMBL/GenBank/DDBJ whole genome shotgun (WGS) entry which is preliminary data.</text>
</comment>
<sequence>ATEVYPEKLETTLGNNKYFKNLKFTFRKSSRNSPYYINFDFYSTCGYGNNVSVKWVLFEYISGRYVQVPVQFEYKLCDFFYKDPFLGQMYAKQLPPKWTCPFPAGRSPFRKLILHLENLPRIPFTYESLIVRTRVNLVLWIGNPAELIASIKVYTTVKQTMKKIDMRAWDGTILANHTFA</sequence>
<reference evidence="1" key="1">
    <citation type="submission" date="2020-08" db="EMBL/GenBank/DDBJ databases">
        <title>Spodoptera exigua strain:BAW_Kor-Di-RS1 Genome sequencing and assembly.</title>
        <authorList>
            <person name="Kim J."/>
            <person name="Nam H.Y."/>
            <person name="Kwon M."/>
            <person name="Choi J.H."/>
            <person name="Cho S.R."/>
            <person name="Kim G.-H."/>
        </authorList>
    </citation>
    <scope>NUCLEOTIDE SEQUENCE</scope>
    <source>
        <strain evidence="1">BAW_Kor-Di-RS1</strain>
        <tissue evidence="1">Whole-body</tissue>
    </source>
</reference>
<gene>
    <name evidence="1" type="ORF">HW555_012317</name>
</gene>